<organism evidence="7 8">
    <name type="scientific">Sedimentitalea xiamensis</name>
    <dbReference type="NCBI Taxonomy" id="3050037"/>
    <lineage>
        <taxon>Bacteria</taxon>
        <taxon>Pseudomonadati</taxon>
        <taxon>Pseudomonadota</taxon>
        <taxon>Alphaproteobacteria</taxon>
        <taxon>Rhodobacterales</taxon>
        <taxon>Paracoccaceae</taxon>
        <taxon>Sedimentitalea</taxon>
    </lineage>
</organism>
<feature type="region of interest" description="Disordered" evidence="4">
    <location>
        <begin position="115"/>
        <end position="135"/>
    </location>
</feature>
<evidence type="ECO:0000313" key="7">
    <source>
        <dbReference type="EMBL" id="MDK3075498.1"/>
    </source>
</evidence>
<dbReference type="NCBIfam" id="TIGR03071">
    <property type="entry name" value="couple_hipA"/>
    <property type="match status" value="1"/>
</dbReference>
<dbReference type="PANTHER" id="PTHR37419">
    <property type="entry name" value="SERINE/THREONINE-PROTEIN KINASE TOXIN HIPA"/>
    <property type="match status" value="1"/>
</dbReference>
<dbReference type="Gene3D" id="1.10.1070.20">
    <property type="match status" value="1"/>
</dbReference>
<reference evidence="7 8" key="1">
    <citation type="submission" date="2023-05" db="EMBL/GenBank/DDBJ databases">
        <title>Sedimentitalea sp. nov. JM2-8.</title>
        <authorList>
            <person name="Huang J."/>
        </authorList>
    </citation>
    <scope>NUCLEOTIDE SEQUENCE [LARGE SCALE GENOMIC DNA]</scope>
    <source>
        <strain evidence="7 8">JM2-8</strain>
    </source>
</reference>
<keyword evidence="3" id="KW-0418">Kinase</keyword>
<evidence type="ECO:0000259" key="5">
    <source>
        <dbReference type="Pfam" id="PF07804"/>
    </source>
</evidence>
<evidence type="ECO:0000256" key="1">
    <source>
        <dbReference type="ARBA" id="ARBA00010164"/>
    </source>
</evidence>
<accession>A0ABT7FKT7</accession>
<dbReference type="InterPro" id="IPR017508">
    <property type="entry name" value="HipA_N1"/>
</dbReference>
<sequence length="414" mass="45770">MGAMMSNVSVLNVNLYGEPIGTLTNVGGDRTLFAFTDAYIENAKRPTLGLSFKDEFGTLQTEFRPYQKRVMPFFSNLLPEGHLRKYLAEQAGVNHEREFYLLWALGRDLPGAITITPADDEPWPPEVADGADDNRDDHRENALRFSLAGVQLKFSAVMEASGGLTIPASGVGGSWIVKLPSREFAGVPENEFSMMRLASLVGMNVPAIDLIGIDAIKNLPEGIDKIGKNAFVIERFDRLSDGSRVHIEDFAQVYGLYPDEKYGNGSFRNIAQVIAAEGNDADIIEYVRRLTFNMLIGNADMHMKNWSLIYPDRRYVSLAPAYDFVATVPYLPGDATNMKISRAKVFSAFSTDELTHLAVKAAIPKKMALDAAKETVQSFQEHWAKEASHLPMSDDVRSAVAAHMKTVPILDELS</sequence>
<keyword evidence="8" id="KW-1185">Reference proteome</keyword>
<dbReference type="EMBL" id="JASNJE010000039">
    <property type="protein sequence ID" value="MDK3075498.1"/>
    <property type="molecule type" value="Genomic_DNA"/>
</dbReference>
<comment type="caution">
    <text evidence="7">The sequence shown here is derived from an EMBL/GenBank/DDBJ whole genome shotgun (WGS) entry which is preliminary data.</text>
</comment>
<feature type="domain" description="HipA-like C-terminal" evidence="5">
    <location>
        <begin position="145"/>
        <end position="383"/>
    </location>
</feature>
<comment type="similarity">
    <text evidence="1">Belongs to the HipA Ser/Thr kinase family.</text>
</comment>
<dbReference type="PANTHER" id="PTHR37419:SF1">
    <property type="entry name" value="SERINE_THREONINE-PROTEIN KINASE TOXIN HIPA"/>
    <property type="match status" value="1"/>
</dbReference>
<dbReference type="InterPro" id="IPR052028">
    <property type="entry name" value="HipA_Ser/Thr_kinase"/>
</dbReference>
<name>A0ABT7FKT7_9RHOB</name>
<dbReference type="Proteomes" id="UP001227126">
    <property type="component" value="Unassembled WGS sequence"/>
</dbReference>
<dbReference type="Pfam" id="PF07804">
    <property type="entry name" value="HipA_C"/>
    <property type="match status" value="1"/>
</dbReference>
<evidence type="ECO:0000256" key="2">
    <source>
        <dbReference type="ARBA" id="ARBA00022679"/>
    </source>
</evidence>
<evidence type="ECO:0000256" key="4">
    <source>
        <dbReference type="SAM" id="MobiDB-lite"/>
    </source>
</evidence>
<gene>
    <name evidence="7" type="ORF">QO034_20695</name>
</gene>
<evidence type="ECO:0000256" key="3">
    <source>
        <dbReference type="ARBA" id="ARBA00022777"/>
    </source>
</evidence>
<dbReference type="Pfam" id="PF13657">
    <property type="entry name" value="Couple_hipA"/>
    <property type="match status" value="1"/>
</dbReference>
<protein>
    <submittedName>
        <fullName evidence="7">HipA domain-containing protein</fullName>
    </submittedName>
</protein>
<keyword evidence="2" id="KW-0808">Transferase</keyword>
<evidence type="ECO:0000259" key="6">
    <source>
        <dbReference type="Pfam" id="PF13657"/>
    </source>
</evidence>
<feature type="domain" description="HipA N-terminal subdomain 1" evidence="6">
    <location>
        <begin position="11"/>
        <end position="115"/>
    </location>
</feature>
<proteinExistence type="inferred from homology"/>
<dbReference type="InterPro" id="IPR012893">
    <property type="entry name" value="HipA-like_C"/>
</dbReference>
<evidence type="ECO:0000313" key="8">
    <source>
        <dbReference type="Proteomes" id="UP001227126"/>
    </source>
</evidence>